<gene>
    <name evidence="1" type="ORF">L6452_41029</name>
</gene>
<organism evidence="1 2">
    <name type="scientific">Arctium lappa</name>
    <name type="common">Greater burdock</name>
    <name type="synonym">Lappa major</name>
    <dbReference type="NCBI Taxonomy" id="4217"/>
    <lineage>
        <taxon>Eukaryota</taxon>
        <taxon>Viridiplantae</taxon>
        <taxon>Streptophyta</taxon>
        <taxon>Embryophyta</taxon>
        <taxon>Tracheophyta</taxon>
        <taxon>Spermatophyta</taxon>
        <taxon>Magnoliopsida</taxon>
        <taxon>eudicotyledons</taxon>
        <taxon>Gunneridae</taxon>
        <taxon>Pentapetalae</taxon>
        <taxon>asterids</taxon>
        <taxon>campanulids</taxon>
        <taxon>Asterales</taxon>
        <taxon>Asteraceae</taxon>
        <taxon>Carduoideae</taxon>
        <taxon>Cardueae</taxon>
        <taxon>Arctiinae</taxon>
        <taxon>Arctium</taxon>
    </lineage>
</organism>
<dbReference type="EMBL" id="CM042062">
    <property type="protein sequence ID" value="KAI3669691.1"/>
    <property type="molecule type" value="Genomic_DNA"/>
</dbReference>
<dbReference type="Proteomes" id="UP001055879">
    <property type="component" value="Linkage Group LG16"/>
</dbReference>
<evidence type="ECO:0000313" key="1">
    <source>
        <dbReference type="EMBL" id="KAI3669691.1"/>
    </source>
</evidence>
<sequence>MGTVTSSMAAKFAFFPPSPPSYTVVEDESSGGKKLRMTDVPERENVDVLKVPGVTDRGLKPRWINKVAIL</sequence>
<evidence type="ECO:0000313" key="2">
    <source>
        <dbReference type="Proteomes" id="UP001055879"/>
    </source>
</evidence>
<accession>A0ACB8XMN8</accession>
<comment type="caution">
    <text evidence="1">The sequence shown here is derived from an EMBL/GenBank/DDBJ whole genome shotgun (WGS) entry which is preliminary data.</text>
</comment>
<keyword evidence="2" id="KW-1185">Reference proteome</keyword>
<proteinExistence type="predicted"/>
<reference evidence="1 2" key="2">
    <citation type="journal article" date="2022" name="Mol. Ecol. Resour.">
        <title>The genomes of chicory, endive, great burdock and yacon provide insights into Asteraceae paleo-polyploidization history and plant inulin production.</title>
        <authorList>
            <person name="Fan W."/>
            <person name="Wang S."/>
            <person name="Wang H."/>
            <person name="Wang A."/>
            <person name="Jiang F."/>
            <person name="Liu H."/>
            <person name="Zhao H."/>
            <person name="Xu D."/>
            <person name="Zhang Y."/>
        </authorList>
    </citation>
    <scope>NUCLEOTIDE SEQUENCE [LARGE SCALE GENOMIC DNA]</scope>
    <source>
        <strain evidence="2">cv. Niubang</strain>
    </source>
</reference>
<name>A0ACB8XMN8_ARCLA</name>
<reference evidence="2" key="1">
    <citation type="journal article" date="2022" name="Mol. Ecol. Resour.">
        <title>The genomes of chicory, endive, great burdock and yacon provide insights into Asteraceae palaeo-polyploidization history and plant inulin production.</title>
        <authorList>
            <person name="Fan W."/>
            <person name="Wang S."/>
            <person name="Wang H."/>
            <person name="Wang A."/>
            <person name="Jiang F."/>
            <person name="Liu H."/>
            <person name="Zhao H."/>
            <person name="Xu D."/>
            <person name="Zhang Y."/>
        </authorList>
    </citation>
    <scope>NUCLEOTIDE SEQUENCE [LARGE SCALE GENOMIC DNA]</scope>
    <source>
        <strain evidence="2">cv. Niubang</strain>
    </source>
</reference>
<protein>
    <submittedName>
        <fullName evidence="1">Uncharacterized protein</fullName>
    </submittedName>
</protein>